<dbReference type="PANTHER" id="PTHR35807">
    <property type="entry name" value="TRANSCRIPTIONAL REGULATOR REDD-RELATED"/>
    <property type="match status" value="1"/>
</dbReference>
<dbReference type="SUPFAM" id="SSF48452">
    <property type="entry name" value="TPR-like"/>
    <property type="match status" value="1"/>
</dbReference>
<dbReference type="SMART" id="SM00065">
    <property type="entry name" value="GAF"/>
    <property type="match status" value="2"/>
</dbReference>
<feature type="region of interest" description="Disordered" evidence="5">
    <location>
        <begin position="367"/>
        <end position="395"/>
    </location>
</feature>
<dbReference type="Gene3D" id="1.25.40.10">
    <property type="entry name" value="Tetratricopeptide repeat domain"/>
    <property type="match status" value="1"/>
</dbReference>
<feature type="domain" description="GAF" evidence="6">
    <location>
        <begin position="49"/>
        <end position="196"/>
    </location>
</feature>
<dbReference type="SUPFAM" id="SSF46894">
    <property type="entry name" value="C-terminal effector domain of the bipartite response regulators"/>
    <property type="match status" value="1"/>
</dbReference>
<proteinExistence type="inferred from homology"/>
<organism evidence="8 9">
    <name type="scientific">Tectimicrobiota bacterium</name>
    <dbReference type="NCBI Taxonomy" id="2528274"/>
    <lineage>
        <taxon>Bacteria</taxon>
        <taxon>Pseudomonadati</taxon>
        <taxon>Nitrospinota/Tectimicrobiota group</taxon>
        <taxon>Candidatus Tectimicrobiota</taxon>
    </lineage>
</organism>
<dbReference type="InterPro" id="IPR029016">
    <property type="entry name" value="GAF-like_dom_sf"/>
</dbReference>
<dbReference type="EMBL" id="JACPRF010000234">
    <property type="protein sequence ID" value="MBI2876773.1"/>
    <property type="molecule type" value="Genomic_DNA"/>
</dbReference>
<evidence type="ECO:0000256" key="1">
    <source>
        <dbReference type="ARBA" id="ARBA00005820"/>
    </source>
</evidence>
<dbReference type="InterPro" id="IPR005158">
    <property type="entry name" value="BTAD"/>
</dbReference>
<dbReference type="CDD" id="cd15831">
    <property type="entry name" value="BTAD"/>
    <property type="match status" value="1"/>
</dbReference>
<sequence length="654" mass="72960">MSADRNRTYFDPNRRLPGDRPRVDLNLSPDRVQDLAALAALTLSLSTTSPQGGWESALDILRQAIGAEAAELFLAEPGGRGMVLACHCGSFQHAFFQITRFNPGEGFPGLVLACQEPILTRALLEDPRYLRTRVKEKGFRSCLSVPLCSPQGVMGSLDVAFRRPDADLDRAFRLLSWASIPLAMRLDSSLLRARDVVDACGLDPDGDLEGEFNRMLGEILRQMVRLGEAQGGTLHLLSSQGKGFAWRVREGATATFRCPMLETEPFQACPAVMGGCGVALYGPRKSRPLPCQHSRNPGAVSYCVPLQIGGEAIGLIQTTYQGVGPHPPTRDLVILEKAAEGAARIIHDARRYLEGRRHTERLHHPWFLRGTGPSFPGDLSSPPGPGRSQPEGGQETAPVLEIRCLGPFELYCRGSLITPDRVMRRKALTLLKILLTHDGRPVSKDTLIELLWPEVNPKAGAGRLRVIVHALRQLVEPPEHGGKWVFIQNEGEHYSFYPQAPYHIDVREFKALVELGHRAEDQGDTPTATRAYEAAVQLYRGDFLEDEPFSEWCWAEREQLREACLEVLKRLAGLCVKAGEGERGVKHLRHALRIDPLREEVHRELMRCLWAAGRRDEALRQYEICRGLLERELDISPLPETRQLVQQIRHSPRP</sequence>
<keyword evidence="2" id="KW-0805">Transcription regulation</keyword>
<keyword evidence="4" id="KW-0804">Transcription</keyword>
<dbReference type="InterPro" id="IPR051677">
    <property type="entry name" value="AfsR-DnrI-RedD_regulator"/>
</dbReference>
<gene>
    <name evidence="8" type="ORF">HYY20_07820</name>
</gene>
<comment type="similarity">
    <text evidence="1">Belongs to the AfsR/DnrI/RedD regulatory family.</text>
</comment>
<feature type="domain" description="Bacterial transcriptional activator" evidence="7">
    <location>
        <begin position="504"/>
        <end position="649"/>
    </location>
</feature>
<evidence type="ECO:0000259" key="6">
    <source>
        <dbReference type="SMART" id="SM00065"/>
    </source>
</evidence>
<dbReference type="GO" id="GO:0003677">
    <property type="term" value="F:DNA binding"/>
    <property type="evidence" value="ECO:0007669"/>
    <property type="project" value="UniProtKB-KW"/>
</dbReference>
<dbReference type="GO" id="GO:0006355">
    <property type="term" value="P:regulation of DNA-templated transcription"/>
    <property type="evidence" value="ECO:0007669"/>
    <property type="project" value="InterPro"/>
</dbReference>
<dbReference type="InterPro" id="IPR001867">
    <property type="entry name" value="OmpR/PhoB-type_DNA-bd"/>
</dbReference>
<protein>
    <submittedName>
        <fullName evidence="8">GAF domain-containing protein</fullName>
    </submittedName>
</protein>
<evidence type="ECO:0000256" key="5">
    <source>
        <dbReference type="SAM" id="MobiDB-lite"/>
    </source>
</evidence>
<dbReference type="InterPro" id="IPR016032">
    <property type="entry name" value="Sig_transdc_resp-reg_C-effctor"/>
</dbReference>
<name>A0A932CNV4_UNCTE</name>
<dbReference type="SMART" id="SM01043">
    <property type="entry name" value="BTAD"/>
    <property type="match status" value="1"/>
</dbReference>
<keyword evidence="3" id="KW-0238">DNA-binding</keyword>
<accession>A0A932CNV4</accession>
<dbReference type="Gene3D" id="1.10.10.10">
    <property type="entry name" value="Winged helix-like DNA-binding domain superfamily/Winged helix DNA-binding domain"/>
    <property type="match status" value="1"/>
</dbReference>
<dbReference type="Proteomes" id="UP000769766">
    <property type="component" value="Unassembled WGS sequence"/>
</dbReference>
<evidence type="ECO:0000259" key="7">
    <source>
        <dbReference type="SMART" id="SM01043"/>
    </source>
</evidence>
<evidence type="ECO:0000256" key="3">
    <source>
        <dbReference type="ARBA" id="ARBA00023125"/>
    </source>
</evidence>
<dbReference type="SUPFAM" id="SSF55781">
    <property type="entry name" value="GAF domain-like"/>
    <property type="match status" value="2"/>
</dbReference>
<reference evidence="8" key="1">
    <citation type="submission" date="2020-07" db="EMBL/GenBank/DDBJ databases">
        <title>Huge and variable diversity of episymbiotic CPR bacteria and DPANN archaea in groundwater ecosystems.</title>
        <authorList>
            <person name="He C.Y."/>
            <person name="Keren R."/>
            <person name="Whittaker M."/>
            <person name="Farag I.F."/>
            <person name="Doudna J."/>
            <person name="Cate J.H.D."/>
            <person name="Banfield J.F."/>
        </authorList>
    </citation>
    <scope>NUCLEOTIDE SEQUENCE</scope>
    <source>
        <strain evidence="8">NC_groundwater_672_Ag_B-0.1um_62_36</strain>
    </source>
</reference>
<dbReference type="AlphaFoldDB" id="A0A932CNV4"/>
<dbReference type="Pfam" id="PF03704">
    <property type="entry name" value="BTAD"/>
    <property type="match status" value="1"/>
</dbReference>
<feature type="region of interest" description="Disordered" evidence="5">
    <location>
        <begin position="1"/>
        <end position="21"/>
    </location>
</feature>
<evidence type="ECO:0000313" key="9">
    <source>
        <dbReference type="Proteomes" id="UP000769766"/>
    </source>
</evidence>
<dbReference type="Pfam" id="PF13185">
    <property type="entry name" value="GAF_2"/>
    <property type="match status" value="1"/>
</dbReference>
<evidence type="ECO:0000256" key="4">
    <source>
        <dbReference type="ARBA" id="ARBA00023163"/>
    </source>
</evidence>
<dbReference type="Gene3D" id="3.30.450.40">
    <property type="match status" value="2"/>
</dbReference>
<dbReference type="Pfam" id="PF00486">
    <property type="entry name" value="Trans_reg_C"/>
    <property type="match status" value="1"/>
</dbReference>
<feature type="domain" description="GAF" evidence="6">
    <location>
        <begin position="211"/>
        <end position="356"/>
    </location>
</feature>
<evidence type="ECO:0000256" key="2">
    <source>
        <dbReference type="ARBA" id="ARBA00023015"/>
    </source>
</evidence>
<comment type="caution">
    <text evidence="8">The sequence shown here is derived from an EMBL/GenBank/DDBJ whole genome shotgun (WGS) entry which is preliminary data.</text>
</comment>
<evidence type="ECO:0000313" key="8">
    <source>
        <dbReference type="EMBL" id="MBI2876773.1"/>
    </source>
</evidence>
<dbReference type="GO" id="GO:0000160">
    <property type="term" value="P:phosphorelay signal transduction system"/>
    <property type="evidence" value="ECO:0007669"/>
    <property type="project" value="InterPro"/>
</dbReference>
<dbReference type="InterPro" id="IPR036388">
    <property type="entry name" value="WH-like_DNA-bd_sf"/>
</dbReference>
<dbReference type="InterPro" id="IPR003018">
    <property type="entry name" value="GAF"/>
</dbReference>
<dbReference type="InterPro" id="IPR011990">
    <property type="entry name" value="TPR-like_helical_dom_sf"/>
</dbReference>